<dbReference type="PANTHER" id="PTHR30348">
    <property type="entry name" value="UNCHARACTERIZED PROTEIN YECE"/>
    <property type="match status" value="1"/>
</dbReference>
<dbReference type="AlphaFoldDB" id="A0A932CMR5"/>
<dbReference type="Pfam" id="PF01904">
    <property type="entry name" value="DUF72"/>
    <property type="match status" value="1"/>
</dbReference>
<evidence type="ECO:0000313" key="2">
    <source>
        <dbReference type="Proteomes" id="UP000769766"/>
    </source>
</evidence>
<dbReference type="Gene3D" id="3.20.20.410">
    <property type="entry name" value="Protein of unknown function UPF0759"/>
    <property type="match status" value="1"/>
</dbReference>
<accession>A0A932CMR5</accession>
<reference evidence="1" key="1">
    <citation type="submission" date="2020-07" db="EMBL/GenBank/DDBJ databases">
        <title>Huge and variable diversity of episymbiotic CPR bacteria and DPANN archaea in groundwater ecosystems.</title>
        <authorList>
            <person name="He C.Y."/>
            <person name="Keren R."/>
            <person name="Whittaker M."/>
            <person name="Farag I.F."/>
            <person name="Doudna J."/>
            <person name="Cate J.H.D."/>
            <person name="Banfield J.F."/>
        </authorList>
    </citation>
    <scope>NUCLEOTIDE SEQUENCE</scope>
    <source>
        <strain evidence="1">NC_groundwater_672_Ag_B-0.1um_62_36</strain>
    </source>
</reference>
<name>A0A932CMR5_UNCTE</name>
<comment type="caution">
    <text evidence="1">The sequence shown here is derived from an EMBL/GenBank/DDBJ whole genome shotgun (WGS) entry which is preliminary data.</text>
</comment>
<protein>
    <submittedName>
        <fullName evidence="1">DUF72 domain-containing protein</fullName>
    </submittedName>
</protein>
<dbReference type="EMBL" id="JACPRF010000117">
    <property type="protein sequence ID" value="MBI2875989.1"/>
    <property type="molecule type" value="Genomic_DNA"/>
</dbReference>
<dbReference type="PANTHER" id="PTHR30348:SF4">
    <property type="entry name" value="DUF72 DOMAIN-CONTAINING PROTEIN"/>
    <property type="match status" value="1"/>
</dbReference>
<dbReference type="InterPro" id="IPR036520">
    <property type="entry name" value="UPF0759_sf"/>
</dbReference>
<evidence type="ECO:0000313" key="1">
    <source>
        <dbReference type="EMBL" id="MBI2875989.1"/>
    </source>
</evidence>
<dbReference type="InterPro" id="IPR002763">
    <property type="entry name" value="DUF72"/>
</dbReference>
<proteinExistence type="predicted"/>
<organism evidence="1 2">
    <name type="scientific">Tectimicrobiota bacterium</name>
    <dbReference type="NCBI Taxonomy" id="2528274"/>
    <lineage>
        <taxon>Bacteria</taxon>
        <taxon>Pseudomonadati</taxon>
        <taxon>Nitrospinota/Tectimicrobiota group</taxon>
        <taxon>Candidatus Tectimicrobiota</taxon>
    </lineage>
</organism>
<gene>
    <name evidence="1" type="ORF">HYY20_03835</name>
</gene>
<dbReference type="Proteomes" id="UP000769766">
    <property type="component" value="Unassembled WGS sequence"/>
</dbReference>
<dbReference type="SUPFAM" id="SSF117396">
    <property type="entry name" value="TM1631-like"/>
    <property type="match status" value="1"/>
</dbReference>
<sequence>MAIRIGTSGWVYKHWRGVFYPETLRQRDWFGYYAHAFDTVEINNSFYRLPSADAFDQWRRQAPPGFLYAVKASRFLTHLKKLKDPEEPLYRFFERAARLGATLGPVLYQLPPRWQVDLPRFEQFLAALPQGTLHVIEFRDASWLIEEVFRRMERHQVSHCIHDMSPLNVPLRATASPVYLRFHGGPDHGGHYPLAALEAWARQIDDWREQGLDLFAYFNNDIGGYALENAKMLKRLLGIDERG</sequence>